<dbReference type="OrthoDB" id="5321006at2759"/>
<evidence type="ECO:0000313" key="3">
    <source>
        <dbReference type="EMBL" id="KAF8477966.1"/>
    </source>
</evidence>
<feature type="domain" description="SWI/SNF and RSC complexes subunit Ssr4 N-terminal" evidence="2">
    <location>
        <begin position="22"/>
        <end position="138"/>
    </location>
</feature>
<reference evidence="3" key="2">
    <citation type="journal article" date="2020" name="Nat. Commun.">
        <title>Large-scale genome sequencing of mycorrhizal fungi provides insights into the early evolution of symbiotic traits.</title>
        <authorList>
            <person name="Miyauchi S."/>
            <person name="Kiss E."/>
            <person name="Kuo A."/>
            <person name="Drula E."/>
            <person name="Kohler A."/>
            <person name="Sanchez-Garcia M."/>
            <person name="Morin E."/>
            <person name="Andreopoulos B."/>
            <person name="Barry K.W."/>
            <person name="Bonito G."/>
            <person name="Buee M."/>
            <person name="Carver A."/>
            <person name="Chen C."/>
            <person name="Cichocki N."/>
            <person name="Clum A."/>
            <person name="Culley D."/>
            <person name="Crous P.W."/>
            <person name="Fauchery L."/>
            <person name="Girlanda M."/>
            <person name="Hayes R.D."/>
            <person name="Keri Z."/>
            <person name="LaButti K."/>
            <person name="Lipzen A."/>
            <person name="Lombard V."/>
            <person name="Magnuson J."/>
            <person name="Maillard F."/>
            <person name="Murat C."/>
            <person name="Nolan M."/>
            <person name="Ohm R.A."/>
            <person name="Pangilinan J."/>
            <person name="Pereira M.F."/>
            <person name="Perotto S."/>
            <person name="Peter M."/>
            <person name="Pfister S."/>
            <person name="Riley R."/>
            <person name="Sitrit Y."/>
            <person name="Stielow J.B."/>
            <person name="Szollosi G."/>
            <person name="Zifcakova L."/>
            <person name="Stursova M."/>
            <person name="Spatafora J.W."/>
            <person name="Tedersoo L."/>
            <person name="Vaario L.M."/>
            <person name="Yamada A."/>
            <person name="Yan M."/>
            <person name="Wang P."/>
            <person name="Xu J."/>
            <person name="Bruns T."/>
            <person name="Baldrian P."/>
            <person name="Vilgalys R."/>
            <person name="Dunand C."/>
            <person name="Henrissat B."/>
            <person name="Grigoriev I.V."/>
            <person name="Hibbett D."/>
            <person name="Nagy L.G."/>
            <person name="Martin F.M."/>
        </authorList>
    </citation>
    <scope>NUCLEOTIDE SEQUENCE</scope>
    <source>
        <strain evidence="3">Prilba</strain>
    </source>
</reference>
<organism evidence="3 4">
    <name type="scientific">Russula ochroleuca</name>
    <dbReference type="NCBI Taxonomy" id="152965"/>
    <lineage>
        <taxon>Eukaryota</taxon>
        <taxon>Fungi</taxon>
        <taxon>Dikarya</taxon>
        <taxon>Basidiomycota</taxon>
        <taxon>Agaricomycotina</taxon>
        <taxon>Agaricomycetes</taxon>
        <taxon>Russulales</taxon>
        <taxon>Russulaceae</taxon>
        <taxon>Russula</taxon>
    </lineage>
</organism>
<dbReference type="Proteomes" id="UP000759537">
    <property type="component" value="Unassembled WGS sequence"/>
</dbReference>
<dbReference type="InterPro" id="IPR013859">
    <property type="entry name" value="Ssr4_N"/>
</dbReference>
<feature type="compositionally biased region" description="Basic and acidic residues" evidence="1">
    <location>
        <begin position="221"/>
        <end position="235"/>
    </location>
</feature>
<proteinExistence type="predicted"/>
<keyword evidence="4" id="KW-1185">Reference proteome</keyword>
<evidence type="ECO:0000256" key="1">
    <source>
        <dbReference type="SAM" id="MobiDB-lite"/>
    </source>
</evidence>
<dbReference type="EMBL" id="WHVB01000012">
    <property type="protein sequence ID" value="KAF8477966.1"/>
    <property type="molecule type" value="Genomic_DNA"/>
</dbReference>
<feature type="region of interest" description="Disordered" evidence="1">
    <location>
        <begin position="326"/>
        <end position="346"/>
    </location>
</feature>
<dbReference type="GO" id="GO:0006338">
    <property type="term" value="P:chromatin remodeling"/>
    <property type="evidence" value="ECO:0007669"/>
    <property type="project" value="InterPro"/>
</dbReference>
<evidence type="ECO:0000313" key="4">
    <source>
        <dbReference type="Proteomes" id="UP000759537"/>
    </source>
</evidence>
<sequence length="357" mass="39521">MSSSLQAEGLCLRFPENLPPHANFSHELAVQMLGRAISLATQVAFQPSYIDKPPDGQIYLLFIPGGINFPQDGIRYMEHEQRYTIPLQAGRELEVIEARHGFVPLSGEMAASRVRRRYRLIKGGHPFLVLVHYSRGQPMAVPPALQAQPVRQYPLRQHHNEPAVFVLGERQGQRVPPSGPVGGMPPNVGMGGGAGPGVGVGVGMGVGGRPDAQAMIAQQNREMEALERRSQRERSGSMNPAQRQPQPPQRHDEEDSAEELEHISTRTLALTRYRRNHELMNEVFTHAAFGDKQPPKPPVPYSIFEKAELENRVELLSKEIEELQAKSAARRSAREREQQGSDVSMDEVGVVPSVVVA</sequence>
<feature type="compositionally biased region" description="Basic and acidic residues" evidence="1">
    <location>
        <begin position="249"/>
        <end position="263"/>
    </location>
</feature>
<feature type="region of interest" description="Disordered" evidence="1">
    <location>
        <begin position="221"/>
        <end position="263"/>
    </location>
</feature>
<protein>
    <recommendedName>
        <fullName evidence="2">SWI/SNF and RSC complexes subunit Ssr4 N-terminal domain-containing protein</fullName>
    </recommendedName>
</protein>
<gene>
    <name evidence="3" type="ORF">DFH94DRAFT_752768</name>
</gene>
<comment type="caution">
    <text evidence="3">The sequence shown here is derived from an EMBL/GenBank/DDBJ whole genome shotgun (WGS) entry which is preliminary data.</text>
</comment>
<dbReference type="AlphaFoldDB" id="A0A9P5T7C8"/>
<evidence type="ECO:0000259" key="2">
    <source>
        <dbReference type="Pfam" id="PF08549"/>
    </source>
</evidence>
<dbReference type="Pfam" id="PF08549">
    <property type="entry name" value="SWI-SNF_Ssr4_N"/>
    <property type="match status" value="1"/>
</dbReference>
<accession>A0A9P5T7C8</accession>
<reference evidence="3" key="1">
    <citation type="submission" date="2019-10" db="EMBL/GenBank/DDBJ databases">
        <authorList>
            <consortium name="DOE Joint Genome Institute"/>
            <person name="Kuo A."/>
            <person name="Miyauchi S."/>
            <person name="Kiss E."/>
            <person name="Drula E."/>
            <person name="Kohler A."/>
            <person name="Sanchez-Garcia M."/>
            <person name="Andreopoulos B."/>
            <person name="Barry K.W."/>
            <person name="Bonito G."/>
            <person name="Buee M."/>
            <person name="Carver A."/>
            <person name="Chen C."/>
            <person name="Cichocki N."/>
            <person name="Clum A."/>
            <person name="Culley D."/>
            <person name="Crous P.W."/>
            <person name="Fauchery L."/>
            <person name="Girlanda M."/>
            <person name="Hayes R."/>
            <person name="Keri Z."/>
            <person name="LaButti K."/>
            <person name="Lipzen A."/>
            <person name="Lombard V."/>
            <person name="Magnuson J."/>
            <person name="Maillard F."/>
            <person name="Morin E."/>
            <person name="Murat C."/>
            <person name="Nolan M."/>
            <person name="Ohm R."/>
            <person name="Pangilinan J."/>
            <person name="Pereira M."/>
            <person name="Perotto S."/>
            <person name="Peter M."/>
            <person name="Riley R."/>
            <person name="Sitrit Y."/>
            <person name="Stielow B."/>
            <person name="Szollosi G."/>
            <person name="Zifcakova L."/>
            <person name="Stursova M."/>
            <person name="Spatafora J.W."/>
            <person name="Tedersoo L."/>
            <person name="Vaario L.-M."/>
            <person name="Yamada A."/>
            <person name="Yan M."/>
            <person name="Wang P."/>
            <person name="Xu J."/>
            <person name="Bruns T."/>
            <person name="Baldrian P."/>
            <person name="Vilgalys R."/>
            <person name="Henrissat B."/>
            <person name="Grigoriev I.V."/>
            <person name="Hibbett D."/>
            <person name="Nagy L.G."/>
            <person name="Martin F.M."/>
        </authorList>
    </citation>
    <scope>NUCLEOTIDE SEQUENCE</scope>
    <source>
        <strain evidence="3">Prilba</strain>
    </source>
</reference>
<name>A0A9P5T7C8_9AGAM</name>